<evidence type="ECO:0000256" key="1">
    <source>
        <dbReference type="SAM" id="MobiDB-lite"/>
    </source>
</evidence>
<feature type="compositionally biased region" description="Basic residues" evidence="1">
    <location>
        <begin position="45"/>
        <end position="58"/>
    </location>
</feature>
<feature type="region of interest" description="Disordered" evidence="1">
    <location>
        <begin position="1"/>
        <end position="78"/>
    </location>
</feature>
<evidence type="ECO:0000313" key="3">
    <source>
        <dbReference type="Proteomes" id="UP001286456"/>
    </source>
</evidence>
<protein>
    <submittedName>
        <fullName evidence="2">Uncharacterized protein</fullName>
    </submittedName>
</protein>
<proteinExistence type="predicted"/>
<evidence type="ECO:0000313" key="2">
    <source>
        <dbReference type="EMBL" id="KAK3320873.1"/>
    </source>
</evidence>
<reference evidence="2" key="2">
    <citation type="submission" date="2023-06" db="EMBL/GenBank/DDBJ databases">
        <authorList>
            <consortium name="Lawrence Berkeley National Laboratory"/>
            <person name="Haridas S."/>
            <person name="Hensen N."/>
            <person name="Bonometti L."/>
            <person name="Westerberg I."/>
            <person name="Brannstrom I.O."/>
            <person name="Guillou S."/>
            <person name="Cros-Aarteil S."/>
            <person name="Calhoun S."/>
            <person name="Kuo A."/>
            <person name="Mondo S."/>
            <person name="Pangilinan J."/>
            <person name="Riley R."/>
            <person name="Labutti K."/>
            <person name="Andreopoulos B."/>
            <person name="Lipzen A."/>
            <person name="Chen C."/>
            <person name="Yanf M."/>
            <person name="Daum C."/>
            <person name="Ng V."/>
            <person name="Clum A."/>
            <person name="Steindorff A."/>
            <person name="Ohm R."/>
            <person name="Martin F."/>
            <person name="Silar P."/>
            <person name="Natvig D."/>
            <person name="Lalanne C."/>
            <person name="Gautier V."/>
            <person name="Ament-Velasquez S.L."/>
            <person name="Kruys A."/>
            <person name="Hutchinson M.I."/>
            <person name="Powell A.J."/>
            <person name="Barry K."/>
            <person name="Miller A.N."/>
            <person name="Grigoriev I.V."/>
            <person name="Debuchy R."/>
            <person name="Gladieux P."/>
            <person name="Thoren M.H."/>
            <person name="Johannesson H."/>
        </authorList>
    </citation>
    <scope>NUCLEOTIDE SEQUENCE</scope>
    <source>
        <strain evidence="2">SMH4131-1</strain>
    </source>
</reference>
<accession>A0AAE0I9B4</accession>
<dbReference type="AlphaFoldDB" id="A0AAE0I9B4"/>
<sequence>MARKKKADDDPPYRPPSTRNRSSRPFKAPRAAAESNSEIKATAGKARRTAKTAVKKQPNRVGAAKDNSEDDEFGGGLTNLKKPLATIEQHLLEQNRKSREFIQRYQEQVASDRSKVHEALAGLKQQLRHDQAGKQKELAGIFNGVKAAITKSRVTKNPLLRKTRDVIRLGRAVLKRHQHADKILRRPKLVLPQETWKRDDELMKQLLQYARQYGKRLVESCIGPDEEHATRAPAKASITDTESLALSLFEKSKKATEAGTWGWAARAQMQALANLVRTLHAPAPGGPK</sequence>
<comment type="caution">
    <text evidence="2">The sequence shown here is derived from an EMBL/GenBank/DDBJ whole genome shotgun (WGS) entry which is preliminary data.</text>
</comment>
<organism evidence="2 3">
    <name type="scientific">Cercophora scortea</name>
    <dbReference type="NCBI Taxonomy" id="314031"/>
    <lineage>
        <taxon>Eukaryota</taxon>
        <taxon>Fungi</taxon>
        <taxon>Dikarya</taxon>
        <taxon>Ascomycota</taxon>
        <taxon>Pezizomycotina</taxon>
        <taxon>Sordariomycetes</taxon>
        <taxon>Sordariomycetidae</taxon>
        <taxon>Sordariales</taxon>
        <taxon>Lasiosphaeriaceae</taxon>
        <taxon>Cercophora</taxon>
    </lineage>
</organism>
<feature type="compositionally biased region" description="Low complexity" evidence="1">
    <location>
        <begin position="16"/>
        <end position="25"/>
    </location>
</feature>
<keyword evidence="3" id="KW-1185">Reference proteome</keyword>
<gene>
    <name evidence="2" type="ORF">B0T19DRAFT_430800</name>
</gene>
<dbReference type="Proteomes" id="UP001286456">
    <property type="component" value="Unassembled WGS sequence"/>
</dbReference>
<dbReference type="EMBL" id="JAUEPO010000005">
    <property type="protein sequence ID" value="KAK3320873.1"/>
    <property type="molecule type" value="Genomic_DNA"/>
</dbReference>
<name>A0AAE0I9B4_9PEZI</name>
<feature type="compositionally biased region" description="Basic and acidic residues" evidence="1">
    <location>
        <begin position="1"/>
        <end position="12"/>
    </location>
</feature>
<reference evidence="2" key="1">
    <citation type="journal article" date="2023" name="Mol. Phylogenet. Evol.">
        <title>Genome-scale phylogeny and comparative genomics of the fungal order Sordariales.</title>
        <authorList>
            <person name="Hensen N."/>
            <person name="Bonometti L."/>
            <person name="Westerberg I."/>
            <person name="Brannstrom I.O."/>
            <person name="Guillou S."/>
            <person name="Cros-Aarteil S."/>
            <person name="Calhoun S."/>
            <person name="Haridas S."/>
            <person name="Kuo A."/>
            <person name="Mondo S."/>
            <person name="Pangilinan J."/>
            <person name="Riley R."/>
            <person name="LaButti K."/>
            <person name="Andreopoulos B."/>
            <person name="Lipzen A."/>
            <person name="Chen C."/>
            <person name="Yan M."/>
            <person name="Daum C."/>
            <person name="Ng V."/>
            <person name="Clum A."/>
            <person name="Steindorff A."/>
            <person name="Ohm R.A."/>
            <person name="Martin F."/>
            <person name="Silar P."/>
            <person name="Natvig D.O."/>
            <person name="Lalanne C."/>
            <person name="Gautier V."/>
            <person name="Ament-Velasquez S.L."/>
            <person name="Kruys A."/>
            <person name="Hutchinson M.I."/>
            <person name="Powell A.J."/>
            <person name="Barry K."/>
            <person name="Miller A.N."/>
            <person name="Grigoriev I.V."/>
            <person name="Debuchy R."/>
            <person name="Gladieux P."/>
            <person name="Hiltunen Thoren M."/>
            <person name="Johannesson H."/>
        </authorList>
    </citation>
    <scope>NUCLEOTIDE SEQUENCE</scope>
    <source>
        <strain evidence="2">SMH4131-1</strain>
    </source>
</reference>